<comment type="caution">
    <text evidence="2">The sequence shown here is derived from an EMBL/GenBank/DDBJ whole genome shotgun (WGS) entry which is preliminary data.</text>
</comment>
<evidence type="ECO:0000313" key="2">
    <source>
        <dbReference type="EMBL" id="MBL7561093.1"/>
    </source>
</evidence>
<keyword evidence="3" id="KW-1185">Reference proteome</keyword>
<evidence type="ECO:0000313" key="3">
    <source>
        <dbReference type="Proteomes" id="UP000605013"/>
    </source>
</evidence>
<organism evidence="2 3">
    <name type="scientific">Olleya sediminilitoris</name>
    <dbReference type="NCBI Taxonomy" id="2795739"/>
    <lineage>
        <taxon>Bacteria</taxon>
        <taxon>Pseudomonadati</taxon>
        <taxon>Bacteroidota</taxon>
        <taxon>Flavobacteriia</taxon>
        <taxon>Flavobacteriales</taxon>
        <taxon>Flavobacteriaceae</taxon>
    </lineage>
</organism>
<protein>
    <recommendedName>
        <fullName evidence="4">Lipoprotein</fullName>
    </recommendedName>
</protein>
<evidence type="ECO:0008006" key="4">
    <source>
        <dbReference type="Google" id="ProtNLM"/>
    </source>
</evidence>
<dbReference type="Proteomes" id="UP000605013">
    <property type="component" value="Unassembled WGS sequence"/>
</dbReference>
<dbReference type="PROSITE" id="PS51257">
    <property type="entry name" value="PROKAR_LIPOPROTEIN"/>
    <property type="match status" value="1"/>
</dbReference>
<reference evidence="2 3" key="1">
    <citation type="submission" date="2020-12" db="EMBL/GenBank/DDBJ databases">
        <title>Olleya sediminilitoris sp. nov., isolated from a tidal flat.</title>
        <authorList>
            <person name="Park S."/>
            <person name="Yoon J.-H."/>
        </authorList>
    </citation>
    <scope>NUCLEOTIDE SEQUENCE [LARGE SCALE GENOMIC DNA]</scope>
    <source>
        <strain evidence="2 3">YSTF-M6</strain>
    </source>
</reference>
<gene>
    <name evidence="2" type="ORF">JAO71_14920</name>
</gene>
<accession>A0ABS1WPP5</accession>
<sequence length="551" mass="64610">MIKPKLIFVMLLIVSSCTSQSNESEVLEVITQSMVDAEEKRCVDLYEIEKIDTSIKKYLDTTNLEVVKKNSIKNLNYFLDDKNTIIEQLRFYREQENEDFKEITKTYTKEEEEYLEDKNTYLELVNDNHLKYRDTVQNGVFFNQIFKNNRASLKTVVRNNGATVFKFGNQQSIQPFYYLNFDSEKDLKILATYYHDGTKDSVPTPIEPYSFPLNSIPVKAMKHVDSLTLEFKIKYVSKIDSIQFNKNEIGVQKEGFKLLKMEKNYLEYETPNDYYPYHKGSILKVKYFNNNGDVLDNKYSISNCSIETPEEDYNERLSNSKNIEKHIKNVDSKKEAYLILKYLAIKRLNAEYAKTKKVKTTVEGNIDALTLYLENTRDTITFVTTLKNISPVKNIYIHELEDQTQFIDKNGQITYSIPSPIYFLYSPKTDSHSDTYFFTDTDKVKDREYYFINQDKATVTKLPYDSLEFLYPSVIAAELATDNRSYKLLSAKTSQLLSDKTFDRFLEMYYTGKGMLAYANDEAFILYDQNEKLIDRESENVTKIILKKENY</sequence>
<dbReference type="RefSeq" id="WP_203001594.1">
    <property type="nucleotide sequence ID" value="NZ_JAEMEF010000017.1"/>
</dbReference>
<feature type="signal peptide" evidence="1">
    <location>
        <begin position="1"/>
        <end position="21"/>
    </location>
</feature>
<keyword evidence="1" id="KW-0732">Signal</keyword>
<evidence type="ECO:0000256" key="1">
    <source>
        <dbReference type="SAM" id="SignalP"/>
    </source>
</evidence>
<proteinExistence type="predicted"/>
<name>A0ABS1WPP5_9FLAO</name>
<feature type="chain" id="PRO_5045204917" description="Lipoprotein" evidence="1">
    <location>
        <begin position="22"/>
        <end position="551"/>
    </location>
</feature>
<dbReference type="EMBL" id="JAEMEF010000017">
    <property type="protein sequence ID" value="MBL7561093.1"/>
    <property type="molecule type" value="Genomic_DNA"/>
</dbReference>